<accession>A0ABT6F134</accession>
<keyword evidence="3" id="KW-1185">Reference proteome</keyword>
<evidence type="ECO:0000313" key="2">
    <source>
        <dbReference type="EMBL" id="MDG2991544.1"/>
    </source>
</evidence>
<name>A0ABT6F134_9SYNE</name>
<dbReference type="RefSeq" id="WP_277867407.1">
    <property type="nucleotide sequence ID" value="NZ_JAKKUT010000002.1"/>
</dbReference>
<keyword evidence="1" id="KW-0812">Transmembrane</keyword>
<keyword evidence="1" id="KW-1133">Transmembrane helix</keyword>
<feature type="transmembrane region" description="Helical" evidence="1">
    <location>
        <begin position="39"/>
        <end position="59"/>
    </location>
</feature>
<evidence type="ECO:0000256" key="1">
    <source>
        <dbReference type="SAM" id="Phobius"/>
    </source>
</evidence>
<proteinExistence type="predicted"/>
<sequence length="126" mass="13958">MNFKVPALNPSVRFWITLIAITWLLGAVGLGWLVKSAAILLLLLLISPLLLFWGMRLWLRWNVVQGTCPVCDFEFASLQASSVRCPSCGEVLTVRDRQFVRLTPPGTIDVTAIEVNAQVIDSPPSH</sequence>
<reference evidence="2" key="2">
    <citation type="submission" date="2022-01" db="EMBL/GenBank/DDBJ databases">
        <authorList>
            <person name="Zivanovic Y."/>
            <person name="Moreira D."/>
            <person name="Lopez-Garcia P."/>
        </authorList>
    </citation>
    <scope>NUCLEOTIDE SEQUENCE</scope>
    <source>
        <strain evidence="2">G9</strain>
    </source>
</reference>
<dbReference type="Proteomes" id="UP001154265">
    <property type="component" value="Unassembled WGS sequence"/>
</dbReference>
<comment type="caution">
    <text evidence="2">The sequence shown here is derived from an EMBL/GenBank/DDBJ whole genome shotgun (WGS) entry which is preliminary data.</text>
</comment>
<evidence type="ECO:0000313" key="3">
    <source>
        <dbReference type="Proteomes" id="UP001154265"/>
    </source>
</evidence>
<gene>
    <name evidence="2" type="ORF">L3556_11475</name>
</gene>
<organism evidence="2 3">
    <name type="scientific">Candidatus Synechococcus calcipolaris G9</name>
    <dbReference type="NCBI Taxonomy" id="1497997"/>
    <lineage>
        <taxon>Bacteria</taxon>
        <taxon>Bacillati</taxon>
        <taxon>Cyanobacteriota</taxon>
        <taxon>Cyanophyceae</taxon>
        <taxon>Synechococcales</taxon>
        <taxon>Synechococcaceae</taxon>
        <taxon>Synechococcus</taxon>
    </lineage>
</organism>
<feature type="transmembrane region" description="Helical" evidence="1">
    <location>
        <begin position="12"/>
        <end position="33"/>
    </location>
</feature>
<reference evidence="2" key="1">
    <citation type="journal article" date="2022" name="Genome Biol. Evol.">
        <title>A New Gene Family Diagnostic for Intracellular Biomineralization of Amorphous Ca Carbonates by Cyanobacteria.</title>
        <authorList>
            <person name="Benzerara K."/>
            <person name="Duprat E."/>
            <person name="Bitard-Feildel T."/>
            <person name="Caumes G."/>
            <person name="Cassier-Chauvat C."/>
            <person name="Chauvat F."/>
            <person name="Dezi M."/>
            <person name="Diop S.I."/>
            <person name="Gaschignard G."/>
            <person name="Gorgen S."/>
            <person name="Gugger M."/>
            <person name="Lopez-Garcia P."/>
            <person name="Millet M."/>
            <person name="Skouri-Panet F."/>
            <person name="Moreira D."/>
            <person name="Callebaut I."/>
        </authorList>
    </citation>
    <scope>NUCLEOTIDE SEQUENCE</scope>
    <source>
        <strain evidence="2">G9</strain>
    </source>
</reference>
<keyword evidence="1" id="KW-0472">Membrane</keyword>
<protein>
    <submittedName>
        <fullName evidence="2">Uncharacterized protein</fullName>
    </submittedName>
</protein>
<dbReference type="EMBL" id="JAKKUT010000002">
    <property type="protein sequence ID" value="MDG2991544.1"/>
    <property type="molecule type" value="Genomic_DNA"/>
</dbReference>